<keyword evidence="6" id="KW-0408">Iron</keyword>
<proteinExistence type="predicted"/>
<keyword evidence="2" id="KW-0349">Heme</keyword>
<keyword evidence="5" id="KW-0249">Electron transport</keyword>
<dbReference type="PANTHER" id="PTHR35038">
    <property type="entry name" value="DISSIMILATORY SULFITE REDUCTASE SIRA"/>
    <property type="match status" value="1"/>
</dbReference>
<keyword evidence="4 7" id="KW-0732">Signal</keyword>
<evidence type="ECO:0000313" key="10">
    <source>
        <dbReference type="EMBL" id="BDV44293.1"/>
    </source>
</evidence>
<evidence type="ECO:0000259" key="9">
    <source>
        <dbReference type="Pfam" id="PF09699"/>
    </source>
</evidence>
<keyword evidence="3" id="KW-0479">Metal-binding</keyword>
<dbReference type="Pfam" id="PF09698">
    <property type="entry name" value="GSu_C4xC__C2xCH"/>
    <property type="match status" value="2"/>
</dbReference>
<accession>A0ABM8EPW3</accession>
<organism evidence="10 11">
    <name type="scientific">Geotalea uraniireducens</name>
    <dbReference type="NCBI Taxonomy" id="351604"/>
    <lineage>
        <taxon>Bacteria</taxon>
        <taxon>Pseudomonadati</taxon>
        <taxon>Thermodesulfobacteriota</taxon>
        <taxon>Desulfuromonadia</taxon>
        <taxon>Geobacterales</taxon>
        <taxon>Geobacteraceae</taxon>
        <taxon>Geotalea</taxon>
    </lineage>
</organism>
<evidence type="ECO:0000256" key="7">
    <source>
        <dbReference type="SAM" id="SignalP"/>
    </source>
</evidence>
<evidence type="ECO:0000256" key="1">
    <source>
        <dbReference type="ARBA" id="ARBA00022448"/>
    </source>
</evidence>
<feature type="signal peptide" evidence="7">
    <location>
        <begin position="1"/>
        <end position="32"/>
    </location>
</feature>
<dbReference type="Pfam" id="PF09699">
    <property type="entry name" value="Paired_CXXCH_1"/>
    <property type="match status" value="1"/>
</dbReference>
<evidence type="ECO:0000256" key="6">
    <source>
        <dbReference type="ARBA" id="ARBA00023004"/>
    </source>
</evidence>
<dbReference type="Pfam" id="PF02085">
    <property type="entry name" value="Cytochrom_CIII"/>
    <property type="match status" value="1"/>
</dbReference>
<keyword evidence="11" id="KW-1185">Reference proteome</keyword>
<feature type="domain" description="Class III cytochrome C" evidence="8">
    <location>
        <begin position="403"/>
        <end position="492"/>
    </location>
</feature>
<sequence length="900" mass="91024">MKGKRRTCAVRAAVAGLGALALVVVASGLARAASTCSDCHGMPPIDAAYRNITSGGFKGSHQTHQPASAVASNCAVCHTGSGSYVSGHSDGVIQLSANINSSPLTAVYSKGVFFNQTSNPVMGSCSNVNCHFEKTTPLWASAKLTSPANCSTCHSLPPSDGNHPSITGPGKKHGDYYGTGATSCVKCHPDHTVEAAPFAHASSAGKRPLALGFTAAPNSGGSYSKTANLNYPNYLPSQNPVRDGSCTSMYCHSDGAGGAAKTTPTWGGTLPTDCTGCHGGNAASASSIATGLHAKHINQAALLGTNFDCARCHNSTVSVGNDRAITTLTSHVDGTKTVAFVGGGTYNATAKTCSTTVCHSAGKSAAPQPAAPSWTGGTLGCNGCHGTSNALGMPDYANGGAAAALANSHAKHASVAVDCDKCHANTTTTGTAIKAGSTLHTNGTIDVTFDTAKAGSTATWTAATKTCANVSCHGTGKPVWGGTLPTDCTGCHGGTSSSAAPIATNGHAGHLTKSYGPGSYLGSTVSSCQTCHDYSSVQPNPKHADGVVEVLNGAGSACVSCHPGTLPTWTATTRLACASCHAAAPAVLPNGVAAPYKANIATTGHGQAATNYNASRACESCHDANSAHISGVLGDNMRLLLPDDNTQCASCHNDPTKVPTATRQNMVSHVTTLGGAATSDCKSCHDPHGTTNLSMIKTTINGTAITFANLSSGFVKTVAPYNGLCQVCHTQTTHYKSGQAPDGHPTKNCLSCHGHKGGAFAFQPVTACDSCHGYPPLPAGYANGTGNYAAGKPEDYPGGGGAHVIAKHVLQGAVPADGWANCTTCHGNGSLNPATHTMVLPVAPSKITIDVNDRYKFNSTLPLGPQQYSGQLLDNGANATGSCSNVSCHFKASKRWSTTR</sequence>
<evidence type="ECO:0000256" key="2">
    <source>
        <dbReference type="ARBA" id="ARBA00022617"/>
    </source>
</evidence>
<evidence type="ECO:0000259" key="8">
    <source>
        <dbReference type="Pfam" id="PF02085"/>
    </source>
</evidence>
<dbReference type="InterPro" id="IPR020942">
    <property type="entry name" value="Cyt_c_III_dom"/>
</dbReference>
<evidence type="ECO:0000256" key="4">
    <source>
        <dbReference type="ARBA" id="ARBA00022729"/>
    </source>
</evidence>
<dbReference type="NCBIfam" id="TIGR01904">
    <property type="entry name" value="GSu_C4xC__C2xCH"/>
    <property type="match status" value="4"/>
</dbReference>
<evidence type="ECO:0000256" key="5">
    <source>
        <dbReference type="ARBA" id="ARBA00022982"/>
    </source>
</evidence>
<evidence type="ECO:0000256" key="3">
    <source>
        <dbReference type="ARBA" id="ARBA00022723"/>
    </source>
</evidence>
<dbReference type="InterPro" id="IPR051829">
    <property type="entry name" value="Multiheme_Cytochr_ET"/>
</dbReference>
<feature type="chain" id="PRO_5045316554" evidence="7">
    <location>
        <begin position="33"/>
        <end position="900"/>
    </location>
</feature>
<dbReference type="Proteomes" id="UP001317705">
    <property type="component" value="Chromosome"/>
</dbReference>
<dbReference type="InterPro" id="IPR010177">
    <property type="entry name" value="Paired_CXXCH_1"/>
</dbReference>
<name>A0ABM8EPW3_9BACT</name>
<dbReference type="Gene3D" id="3.90.10.10">
    <property type="entry name" value="Cytochrome C3"/>
    <property type="match status" value="2"/>
</dbReference>
<dbReference type="RefSeq" id="WP_282000399.1">
    <property type="nucleotide sequence ID" value="NZ_AP027151.1"/>
</dbReference>
<gene>
    <name evidence="10" type="primary">omcH</name>
    <name evidence="10" type="ORF">GURASL_32160</name>
</gene>
<keyword evidence="1" id="KW-0813">Transport</keyword>
<dbReference type="InterPro" id="IPR036280">
    <property type="entry name" value="Multihaem_cyt_sf"/>
</dbReference>
<dbReference type="InterPro" id="IPR010176">
    <property type="entry name" value="C4xCH_C2xCH_motif_GEOSU"/>
</dbReference>
<dbReference type="PANTHER" id="PTHR35038:SF6">
    <property type="entry name" value="SURFACE LOCALIZED DECAHEME CYTOCHROME C LIPOPROTEIN"/>
    <property type="match status" value="1"/>
</dbReference>
<evidence type="ECO:0000313" key="11">
    <source>
        <dbReference type="Proteomes" id="UP001317705"/>
    </source>
</evidence>
<reference evidence="10 11" key="1">
    <citation type="submission" date="2022-12" db="EMBL/GenBank/DDBJ databases">
        <title>Polyphasic characterization of Geotalea uranireducens NIT-SL11 newly isolated from a complex of sewage sludge and microbially reduced graphene oxide.</title>
        <authorList>
            <person name="Xie L."/>
            <person name="Yoshida N."/>
            <person name="Meng L."/>
        </authorList>
    </citation>
    <scope>NUCLEOTIDE SEQUENCE [LARGE SCALE GENOMIC DNA]</scope>
    <source>
        <strain evidence="10 11">NIT-SL11</strain>
    </source>
</reference>
<dbReference type="Gene3D" id="1.10.1130.10">
    <property type="entry name" value="Flavocytochrome C3, Chain A"/>
    <property type="match status" value="1"/>
</dbReference>
<feature type="domain" description="Doubled CXXCH motif" evidence="9">
    <location>
        <begin position="677"/>
        <end position="701"/>
    </location>
</feature>
<protein>
    <submittedName>
        <fullName evidence="10">Cytochrome c</fullName>
    </submittedName>
</protein>
<dbReference type="EMBL" id="AP027151">
    <property type="protein sequence ID" value="BDV44293.1"/>
    <property type="molecule type" value="Genomic_DNA"/>
</dbReference>
<dbReference type="SUPFAM" id="SSF48695">
    <property type="entry name" value="Multiheme cytochromes"/>
    <property type="match status" value="2"/>
</dbReference>